<dbReference type="STRING" id="225324.SAMN02745126_00897"/>
<dbReference type="AlphaFoldDB" id="A0A1T4KD39"/>
<protein>
    <submittedName>
        <fullName evidence="2">Uncharacterized protein</fullName>
    </submittedName>
</protein>
<reference evidence="3" key="1">
    <citation type="submission" date="2017-02" db="EMBL/GenBank/DDBJ databases">
        <authorList>
            <person name="Varghese N."/>
            <person name="Submissions S."/>
        </authorList>
    </citation>
    <scope>NUCLEOTIDE SEQUENCE [LARGE SCALE GENOMIC DNA]</scope>
    <source>
        <strain evidence="3">ATCC 27094</strain>
    </source>
</reference>
<dbReference type="RefSeq" id="WP_085932579.1">
    <property type="nucleotide sequence ID" value="NZ_FUWJ01000001.1"/>
</dbReference>
<dbReference type="Proteomes" id="UP000190092">
    <property type="component" value="Unassembled WGS sequence"/>
</dbReference>
<proteinExistence type="predicted"/>
<gene>
    <name evidence="2" type="ORF">SAMN02745126_00897</name>
</gene>
<evidence type="ECO:0000256" key="1">
    <source>
        <dbReference type="SAM" id="MobiDB-lite"/>
    </source>
</evidence>
<dbReference type="EMBL" id="FUWJ01000001">
    <property type="protein sequence ID" value="SJZ40352.1"/>
    <property type="molecule type" value="Genomic_DNA"/>
</dbReference>
<dbReference type="InterPro" id="IPR047774">
    <property type="entry name" value="SrfA-like"/>
</dbReference>
<accession>A0A1T4KD39</accession>
<organism evidence="2 3">
    <name type="scientific">Enhydrobacter aerosaccus</name>
    <dbReference type="NCBI Taxonomy" id="225324"/>
    <lineage>
        <taxon>Bacteria</taxon>
        <taxon>Pseudomonadati</taxon>
        <taxon>Pseudomonadota</taxon>
        <taxon>Alphaproteobacteria</taxon>
        <taxon>Hyphomicrobiales</taxon>
        <taxon>Enhydrobacter</taxon>
    </lineage>
</organism>
<feature type="region of interest" description="Disordered" evidence="1">
    <location>
        <begin position="273"/>
        <end position="319"/>
    </location>
</feature>
<dbReference type="NCBIfam" id="NF040486">
    <property type="entry name" value="SrfA_fam"/>
    <property type="match status" value="1"/>
</dbReference>
<evidence type="ECO:0000313" key="3">
    <source>
        <dbReference type="Proteomes" id="UP000190092"/>
    </source>
</evidence>
<evidence type="ECO:0000313" key="2">
    <source>
        <dbReference type="EMBL" id="SJZ40352.1"/>
    </source>
</evidence>
<sequence>MSGQSTLVVTTLSGVRPLGVRGQPLHNSAIQLIRIVRHRLGDTVADLLAEPQLHADGKGIDWYANWPGPVRRLVDLDPRQRGDVLSQVDRGLIEVGRLGQILSTRGDGDVIGRSLQLAARRPDESFVFLVGDRPVVVCWGYEKEAAQGLLPTALLRTPVRQSVLEPPPLQAFAPRPVLPPPPRTIPWGRALLLALPLLALLLGTIWVLRNWLPTSPFVALATKESTAAVQVPAAPADRRPILKASLSQEQARAKALQVELAAIEGELKKRVAACKPPEPPPAPKPPQVAVAPPPPKPAPPPAPPEPQRPRDNRLRLPSGPTRDFSFLQGCWRSDQFRHELVQLQPGVSSYCFDSSGYGQLEWRSGRTACRTSAQARFDGSTLRLHDSDTTCNDGSHWYADQLVCQRGADNVAQCSGYSRGAFGPTSWTVNLHKLN</sequence>
<dbReference type="OrthoDB" id="9783818at2"/>
<keyword evidence="3" id="KW-1185">Reference proteome</keyword>
<name>A0A1T4KD39_9HYPH</name>
<feature type="compositionally biased region" description="Pro residues" evidence="1">
    <location>
        <begin position="276"/>
        <end position="306"/>
    </location>
</feature>